<evidence type="ECO:0000256" key="1">
    <source>
        <dbReference type="SAM" id="MobiDB-lite"/>
    </source>
</evidence>
<evidence type="ECO:0000313" key="2">
    <source>
        <dbReference type="EMBL" id="KAH3822608.1"/>
    </source>
</evidence>
<dbReference type="EMBL" id="JAIWYP010000005">
    <property type="protein sequence ID" value="KAH3822608.1"/>
    <property type="molecule type" value="Genomic_DNA"/>
</dbReference>
<dbReference type="AlphaFoldDB" id="A0A9D4GTC7"/>
<feature type="compositionally biased region" description="Basic and acidic residues" evidence="1">
    <location>
        <begin position="303"/>
        <end position="319"/>
    </location>
</feature>
<feature type="region of interest" description="Disordered" evidence="1">
    <location>
        <begin position="212"/>
        <end position="236"/>
    </location>
</feature>
<comment type="caution">
    <text evidence="2">The sequence shown here is derived from an EMBL/GenBank/DDBJ whole genome shotgun (WGS) entry which is preliminary data.</text>
</comment>
<feature type="region of interest" description="Disordered" evidence="1">
    <location>
        <begin position="259"/>
        <end position="331"/>
    </location>
</feature>
<feature type="compositionally biased region" description="Basic and acidic residues" evidence="1">
    <location>
        <begin position="48"/>
        <end position="64"/>
    </location>
</feature>
<evidence type="ECO:0000313" key="3">
    <source>
        <dbReference type="Proteomes" id="UP000828390"/>
    </source>
</evidence>
<name>A0A9D4GTC7_DREPO</name>
<keyword evidence="3" id="KW-1185">Reference proteome</keyword>
<organism evidence="2 3">
    <name type="scientific">Dreissena polymorpha</name>
    <name type="common">Zebra mussel</name>
    <name type="synonym">Mytilus polymorpha</name>
    <dbReference type="NCBI Taxonomy" id="45954"/>
    <lineage>
        <taxon>Eukaryota</taxon>
        <taxon>Metazoa</taxon>
        <taxon>Spiralia</taxon>
        <taxon>Lophotrochozoa</taxon>
        <taxon>Mollusca</taxon>
        <taxon>Bivalvia</taxon>
        <taxon>Autobranchia</taxon>
        <taxon>Heteroconchia</taxon>
        <taxon>Euheterodonta</taxon>
        <taxon>Imparidentia</taxon>
        <taxon>Neoheterodontei</taxon>
        <taxon>Myida</taxon>
        <taxon>Dreissenoidea</taxon>
        <taxon>Dreissenidae</taxon>
        <taxon>Dreissena</taxon>
    </lineage>
</organism>
<feature type="compositionally biased region" description="Basic and acidic residues" evidence="1">
    <location>
        <begin position="212"/>
        <end position="222"/>
    </location>
</feature>
<gene>
    <name evidence="2" type="ORF">DPMN_124393</name>
</gene>
<feature type="region of interest" description="Disordered" evidence="1">
    <location>
        <begin position="38"/>
        <end position="75"/>
    </location>
</feature>
<dbReference type="Proteomes" id="UP000828390">
    <property type="component" value="Unassembled WGS sequence"/>
</dbReference>
<protein>
    <submittedName>
        <fullName evidence="2">Uncharacterized protein</fullName>
    </submittedName>
</protein>
<proteinExistence type="predicted"/>
<reference evidence="2" key="2">
    <citation type="submission" date="2020-11" db="EMBL/GenBank/DDBJ databases">
        <authorList>
            <person name="McCartney M.A."/>
            <person name="Auch B."/>
            <person name="Kono T."/>
            <person name="Mallez S."/>
            <person name="Becker A."/>
            <person name="Gohl D.M."/>
            <person name="Silverstein K.A.T."/>
            <person name="Koren S."/>
            <person name="Bechman K.B."/>
            <person name="Herman A."/>
            <person name="Abrahante J.E."/>
            <person name="Garbe J."/>
        </authorList>
    </citation>
    <scope>NUCLEOTIDE SEQUENCE</scope>
    <source>
        <strain evidence="2">Duluth1</strain>
        <tissue evidence="2">Whole animal</tissue>
    </source>
</reference>
<reference evidence="2" key="1">
    <citation type="journal article" date="2019" name="bioRxiv">
        <title>The Genome of the Zebra Mussel, Dreissena polymorpha: A Resource for Invasive Species Research.</title>
        <authorList>
            <person name="McCartney M.A."/>
            <person name="Auch B."/>
            <person name="Kono T."/>
            <person name="Mallez S."/>
            <person name="Zhang Y."/>
            <person name="Obille A."/>
            <person name="Becker A."/>
            <person name="Abrahante J.E."/>
            <person name="Garbe J."/>
            <person name="Badalamenti J.P."/>
            <person name="Herman A."/>
            <person name="Mangelson H."/>
            <person name="Liachko I."/>
            <person name="Sullivan S."/>
            <person name="Sone E.D."/>
            <person name="Koren S."/>
            <person name="Silverstein K.A.T."/>
            <person name="Beckman K.B."/>
            <person name="Gohl D.M."/>
        </authorList>
    </citation>
    <scope>NUCLEOTIDE SEQUENCE</scope>
    <source>
        <strain evidence="2">Duluth1</strain>
        <tissue evidence="2">Whole animal</tissue>
    </source>
</reference>
<feature type="compositionally biased region" description="Basic residues" evidence="1">
    <location>
        <begin position="282"/>
        <end position="297"/>
    </location>
</feature>
<accession>A0A9D4GTC7</accession>
<sequence>MDEDHIVSEREERALRRNIEREIREVILQRDQLLREHRAQMSQVESSDTPRDRDILSQHDDNGSQRRRSFVTTEQVSGLTINPSAELTGCIDRDMIGPYATVEMIEMKLEDAFGNIASRDSILSHFFLAEQKETESIVEWGLRLEEMLLQASRKTAINASEKEDMLKRKFWRGLQNEELKNATRVHFESDISYADLQKKVRAEEFEIRVQREKKEKGKEKPSYKARQSVISSSDDNSEEMMKLLIQKFEQLDKKVDALQKENEEYKSKTTTPGNRDRDYRHFRGRGYARGRNNRGRGKGSVQSEKEQKSEDTKPVDDLNQKSSAQKGAWRT</sequence>